<proteinExistence type="predicted"/>
<sequence length="217" mass="25012">MENATSDYNFTLMLVNSKLPNLSQNQLKYFANNLMRLTLQEFQNHMDRMFRIRPDKPIVQHFRDLMEVIFEHFIVKAREVDQILYKDETSSESGESGYDESSTLGAHSSTVRSSEYTCVSFETFKKGVNFASTPQKKRRSFNDVCPTVESRDFQIVSFKEFTKGVTIVSSPTKSISNKVSKPKNHNNEGLLIISDRNECSLNNLSTRVNLLARFLER</sequence>
<reference evidence="2" key="1">
    <citation type="submission" date="2025-08" db="UniProtKB">
        <authorList>
            <consortium name="RefSeq"/>
        </authorList>
    </citation>
    <scope>IDENTIFICATION</scope>
    <source>
        <tissue evidence="2">Whole Larva</tissue>
    </source>
</reference>
<protein>
    <submittedName>
        <fullName evidence="2">Uncharacterized protein LOC108562338</fullName>
    </submittedName>
</protein>
<dbReference type="Proteomes" id="UP000695000">
    <property type="component" value="Unplaced"/>
</dbReference>
<organism evidence="1 2">
    <name type="scientific">Nicrophorus vespilloides</name>
    <name type="common">Boreal carrion beetle</name>
    <dbReference type="NCBI Taxonomy" id="110193"/>
    <lineage>
        <taxon>Eukaryota</taxon>
        <taxon>Metazoa</taxon>
        <taxon>Ecdysozoa</taxon>
        <taxon>Arthropoda</taxon>
        <taxon>Hexapoda</taxon>
        <taxon>Insecta</taxon>
        <taxon>Pterygota</taxon>
        <taxon>Neoptera</taxon>
        <taxon>Endopterygota</taxon>
        <taxon>Coleoptera</taxon>
        <taxon>Polyphaga</taxon>
        <taxon>Staphyliniformia</taxon>
        <taxon>Silphidae</taxon>
        <taxon>Nicrophorinae</taxon>
        <taxon>Nicrophorus</taxon>
    </lineage>
</organism>
<dbReference type="RefSeq" id="XP_017776119.1">
    <property type="nucleotide sequence ID" value="XM_017920630.1"/>
</dbReference>
<accession>A0ABM1MNG9</accession>
<name>A0ABM1MNG9_NICVS</name>
<keyword evidence="1" id="KW-1185">Reference proteome</keyword>
<gene>
    <name evidence="2" type="primary">LOC108562338</name>
</gene>
<evidence type="ECO:0000313" key="1">
    <source>
        <dbReference type="Proteomes" id="UP000695000"/>
    </source>
</evidence>
<evidence type="ECO:0000313" key="2">
    <source>
        <dbReference type="RefSeq" id="XP_017776119.1"/>
    </source>
</evidence>
<dbReference type="GeneID" id="108562338"/>